<organism evidence="1 2">
    <name type="scientific">Paenibacillus ferrarius</name>
    <dbReference type="NCBI Taxonomy" id="1469647"/>
    <lineage>
        <taxon>Bacteria</taxon>
        <taxon>Bacillati</taxon>
        <taxon>Bacillota</taxon>
        <taxon>Bacilli</taxon>
        <taxon>Bacillales</taxon>
        <taxon>Paenibacillaceae</taxon>
        <taxon>Paenibacillus</taxon>
    </lineage>
</organism>
<dbReference type="OrthoDB" id="9806926at2"/>
<proteinExistence type="predicted"/>
<evidence type="ECO:0000313" key="1">
    <source>
        <dbReference type="EMBL" id="OPH61894.1"/>
    </source>
</evidence>
<accession>A0A1V4HSH2</accession>
<comment type="caution">
    <text evidence="1">The sequence shown here is derived from an EMBL/GenBank/DDBJ whole genome shotgun (WGS) entry which is preliminary data.</text>
</comment>
<dbReference type="AlphaFoldDB" id="A0A1V4HSH2"/>
<dbReference type="STRING" id="1469647.BC351_01235"/>
<gene>
    <name evidence="1" type="ORF">BC351_01235</name>
</gene>
<evidence type="ECO:0000313" key="2">
    <source>
        <dbReference type="Proteomes" id="UP000190626"/>
    </source>
</evidence>
<dbReference type="EMBL" id="MBTG01000001">
    <property type="protein sequence ID" value="OPH61894.1"/>
    <property type="molecule type" value="Genomic_DNA"/>
</dbReference>
<keyword evidence="2" id="KW-1185">Reference proteome</keyword>
<protein>
    <submittedName>
        <fullName evidence="1">Uncharacterized protein</fullName>
    </submittedName>
</protein>
<dbReference type="Proteomes" id="UP000190626">
    <property type="component" value="Unassembled WGS sequence"/>
</dbReference>
<name>A0A1V4HSH2_9BACL</name>
<sequence>MNQTIHKVYKIRDKETGLFSRGGTRAYDIWTKEGKSWSTIGHLKSHLTQFTTSWNKVKYPYGNAEIIEVEINYDLSYKVNVATFLEAINAKHKKADEDYESIIVKWKEEAERKQLEELKKKYE</sequence>
<reference evidence="2" key="1">
    <citation type="submission" date="2016-07" db="EMBL/GenBank/DDBJ databases">
        <authorList>
            <person name="Florea S."/>
            <person name="Webb J.S."/>
            <person name="Jaromczyk J."/>
            <person name="Schardl C.L."/>
        </authorList>
    </citation>
    <scope>NUCLEOTIDE SEQUENCE [LARGE SCALE GENOMIC DNA]</scope>
    <source>
        <strain evidence="2">CY1</strain>
    </source>
</reference>
<dbReference type="RefSeq" id="WP_079408895.1">
    <property type="nucleotide sequence ID" value="NZ_MBTG01000001.1"/>
</dbReference>